<feature type="compositionally biased region" description="Basic and acidic residues" evidence="1">
    <location>
        <begin position="13"/>
        <end position="31"/>
    </location>
</feature>
<sequence length="139" mass="15319">MKWQSGRGNMGHVPERSEPSRRGSKGKRDCSRCSCTVPVRHASTRTGKETSKEVAAQHSIHLYTKSYSDPPLCLLVLYHFCSTVYYSFYVYRASSTNGKFFDLRLSQADMESKKAGSDRVAGATRQEGGLALDASGSKA</sequence>
<accession>A0A0P0VSF9</accession>
<evidence type="ECO:0000313" key="2">
    <source>
        <dbReference type="EMBL" id="BAS82040.1"/>
    </source>
</evidence>
<keyword evidence="3" id="KW-1185">Reference proteome</keyword>
<gene>
    <name evidence="2" type="ordered locus">Os03g0122067</name>
    <name evidence="2" type="ORF">OSNPB_030122067</name>
</gene>
<feature type="region of interest" description="Disordered" evidence="1">
    <location>
        <begin position="114"/>
        <end position="139"/>
    </location>
</feature>
<dbReference type="EMBL" id="AP014959">
    <property type="protein sequence ID" value="BAS82040.1"/>
    <property type="molecule type" value="Genomic_DNA"/>
</dbReference>
<reference evidence="2 3" key="3">
    <citation type="journal article" date="2013" name="Rice">
        <title>Improvement of the Oryza sativa Nipponbare reference genome using next generation sequence and optical map data.</title>
        <authorList>
            <person name="Kawahara Y."/>
            <person name="de la Bastide M."/>
            <person name="Hamilton J.P."/>
            <person name="Kanamori H."/>
            <person name="McCombie W.R."/>
            <person name="Ouyang S."/>
            <person name="Schwartz D.C."/>
            <person name="Tanaka T."/>
            <person name="Wu J."/>
            <person name="Zhou S."/>
            <person name="Childs K.L."/>
            <person name="Davidson R.M."/>
            <person name="Lin H."/>
            <person name="Quesada-Ocampo L."/>
            <person name="Vaillancourt B."/>
            <person name="Sakai H."/>
            <person name="Lee S.S."/>
            <person name="Kim J."/>
            <person name="Numa H."/>
            <person name="Itoh T."/>
            <person name="Buell C.R."/>
            <person name="Matsumoto T."/>
        </authorList>
    </citation>
    <scope>NUCLEOTIDE SEQUENCE [LARGE SCALE GENOMIC DNA]</scope>
    <source>
        <strain evidence="3">cv. Nipponbare</strain>
    </source>
</reference>
<dbReference type="PaxDb" id="39947-A0A0P0VSF9"/>
<dbReference type="Proteomes" id="UP000059680">
    <property type="component" value="Chromosome 3"/>
</dbReference>
<proteinExistence type="predicted"/>
<name>A0A0P0VSF9_ORYSJ</name>
<dbReference type="AlphaFoldDB" id="A0A0P0VSF9"/>
<evidence type="ECO:0000256" key="1">
    <source>
        <dbReference type="SAM" id="MobiDB-lite"/>
    </source>
</evidence>
<organism evidence="2 3">
    <name type="scientific">Oryza sativa subsp. japonica</name>
    <name type="common">Rice</name>
    <dbReference type="NCBI Taxonomy" id="39947"/>
    <lineage>
        <taxon>Eukaryota</taxon>
        <taxon>Viridiplantae</taxon>
        <taxon>Streptophyta</taxon>
        <taxon>Embryophyta</taxon>
        <taxon>Tracheophyta</taxon>
        <taxon>Spermatophyta</taxon>
        <taxon>Magnoliopsida</taxon>
        <taxon>Liliopsida</taxon>
        <taxon>Poales</taxon>
        <taxon>Poaceae</taxon>
        <taxon>BOP clade</taxon>
        <taxon>Oryzoideae</taxon>
        <taxon>Oryzeae</taxon>
        <taxon>Oryzinae</taxon>
        <taxon>Oryza</taxon>
        <taxon>Oryza sativa</taxon>
    </lineage>
</organism>
<feature type="region of interest" description="Disordered" evidence="1">
    <location>
        <begin position="1"/>
        <end position="32"/>
    </location>
</feature>
<dbReference type="InParanoid" id="A0A0P0VSF9"/>
<evidence type="ECO:0000313" key="3">
    <source>
        <dbReference type="Proteomes" id="UP000059680"/>
    </source>
</evidence>
<reference evidence="3" key="1">
    <citation type="journal article" date="2005" name="Nature">
        <title>The map-based sequence of the rice genome.</title>
        <authorList>
            <consortium name="International rice genome sequencing project (IRGSP)"/>
            <person name="Matsumoto T."/>
            <person name="Wu J."/>
            <person name="Kanamori H."/>
            <person name="Katayose Y."/>
            <person name="Fujisawa M."/>
            <person name="Namiki N."/>
            <person name="Mizuno H."/>
            <person name="Yamamoto K."/>
            <person name="Antonio B.A."/>
            <person name="Baba T."/>
            <person name="Sakata K."/>
            <person name="Nagamura Y."/>
            <person name="Aoki H."/>
            <person name="Arikawa K."/>
            <person name="Arita K."/>
            <person name="Bito T."/>
            <person name="Chiden Y."/>
            <person name="Fujitsuka N."/>
            <person name="Fukunaka R."/>
            <person name="Hamada M."/>
            <person name="Harada C."/>
            <person name="Hayashi A."/>
            <person name="Hijishita S."/>
            <person name="Honda M."/>
            <person name="Hosokawa S."/>
            <person name="Ichikawa Y."/>
            <person name="Idonuma A."/>
            <person name="Iijima M."/>
            <person name="Ikeda M."/>
            <person name="Ikeno M."/>
            <person name="Ito K."/>
            <person name="Ito S."/>
            <person name="Ito T."/>
            <person name="Ito Y."/>
            <person name="Ito Y."/>
            <person name="Iwabuchi A."/>
            <person name="Kamiya K."/>
            <person name="Karasawa W."/>
            <person name="Kurita K."/>
            <person name="Katagiri S."/>
            <person name="Kikuta A."/>
            <person name="Kobayashi H."/>
            <person name="Kobayashi N."/>
            <person name="Machita K."/>
            <person name="Maehara T."/>
            <person name="Masukawa M."/>
            <person name="Mizubayashi T."/>
            <person name="Mukai Y."/>
            <person name="Nagasaki H."/>
            <person name="Nagata Y."/>
            <person name="Naito S."/>
            <person name="Nakashima M."/>
            <person name="Nakama Y."/>
            <person name="Nakamichi Y."/>
            <person name="Nakamura M."/>
            <person name="Meguro A."/>
            <person name="Negishi M."/>
            <person name="Ohta I."/>
            <person name="Ohta T."/>
            <person name="Okamoto M."/>
            <person name="Ono N."/>
            <person name="Saji S."/>
            <person name="Sakaguchi M."/>
            <person name="Sakai K."/>
            <person name="Shibata M."/>
            <person name="Shimokawa T."/>
            <person name="Song J."/>
            <person name="Takazaki Y."/>
            <person name="Terasawa K."/>
            <person name="Tsugane M."/>
            <person name="Tsuji K."/>
            <person name="Ueda S."/>
            <person name="Waki K."/>
            <person name="Yamagata H."/>
            <person name="Yamamoto M."/>
            <person name="Yamamoto S."/>
            <person name="Yamane H."/>
            <person name="Yoshiki S."/>
            <person name="Yoshihara R."/>
            <person name="Yukawa K."/>
            <person name="Zhong H."/>
            <person name="Yano M."/>
            <person name="Yuan Q."/>
            <person name="Ouyang S."/>
            <person name="Liu J."/>
            <person name="Jones K.M."/>
            <person name="Gansberger K."/>
            <person name="Moffat K."/>
            <person name="Hill J."/>
            <person name="Bera J."/>
            <person name="Fadrosh D."/>
            <person name="Jin S."/>
            <person name="Johri S."/>
            <person name="Kim M."/>
            <person name="Overton L."/>
            <person name="Reardon M."/>
            <person name="Tsitrin T."/>
            <person name="Vuong H."/>
            <person name="Weaver B."/>
            <person name="Ciecko A."/>
            <person name="Tallon L."/>
            <person name="Jackson J."/>
            <person name="Pai G."/>
            <person name="Aken S.V."/>
            <person name="Utterback T."/>
            <person name="Reidmuller S."/>
            <person name="Feldblyum T."/>
            <person name="Hsiao J."/>
            <person name="Zismann V."/>
            <person name="Iobst S."/>
            <person name="de Vazeille A.R."/>
            <person name="Buell C.R."/>
            <person name="Ying K."/>
            <person name="Li Y."/>
            <person name="Lu T."/>
            <person name="Huang Y."/>
            <person name="Zhao Q."/>
            <person name="Feng Q."/>
            <person name="Zhang L."/>
            <person name="Zhu J."/>
            <person name="Weng Q."/>
            <person name="Mu J."/>
            <person name="Lu Y."/>
            <person name="Fan D."/>
            <person name="Liu Y."/>
            <person name="Guan J."/>
            <person name="Zhang Y."/>
            <person name="Yu S."/>
            <person name="Liu X."/>
            <person name="Zhang Y."/>
            <person name="Hong G."/>
            <person name="Han B."/>
            <person name="Choisne N."/>
            <person name="Demange N."/>
            <person name="Orjeda G."/>
            <person name="Samain S."/>
            <person name="Cattolico L."/>
            <person name="Pelletier E."/>
            <person name="Couloux A."/>
            <person name="Segurens B."/>
            <person name="Wincker P."/>
            <person name="D'Hont A."/>
            <person name="Scarpelli C."/>
            <person name="Weissenbach J."/>
            <person name="Salanoubat M."/>
            <person name="Quetier F."/>
            <person name="Yu Y."/>
            <person name="Kim H.R."/>
            <person name="Rambo T."/>
            <person name="Currie J."/>
            <person name="Collura K."/>
            <person name="Luo M."/>
            <person name="Yang T."/>
            <person name="Ammiraju J.S.S."/>
            <person name="Engler F."/>
            <person name="Soderlund C."/>
            <person name="Wing R.A."/>
            <person name="Palmer L.E."/>
            <person name="de la Bastide M."/>
            <person name="Spiegel L."/>
            <person name="Nascimento L."/>
            <person name="Zutavern T."/>
            <person name="O'Shaughnessy A."/>
            <person name="Dike S."/>
            <person name="Dedhia N."/>
            <person name="Preston R."/>
            <person name="Balija V."/>
            <person name="McCombie W.R."/>
            <person name="Chow T."/>
            <person name="Chen H."/>
            <person name="Chung M."/>
            <person name="Chen C."/>
            <person name="Shaw J."/>
            <person name="Wu H."/>
            <person name="Hsiao K."/>
            <person name="Chao Y."/>
            <person name="Chu M."/>
            <person name="Cheng C."/>
            <person name="Hour A."/>
            <person name="Lee P."/>
            <person name="Lin S."/>
            <person name="Lin Y."/>
            <person name="Liou J."/>
            <person name="Liu S."/>
            <person name="Hsing Y."/>
            <person name="Raghuvanshi S."/>
            <person name="Mohanty A."/>
            <person name="Bharti A.K."/>
            <person name="Gaur A."/>
            <person name="Gupta V."/>
            <person name="Kumar D."/>
            <person name="Ravi V."/>
            <person name="Vij S."/>
            <person name="Kapur A."/>
            <person name="Khurana P."/>
            <person name="Khurana P."/>
            <person name="Khurana J.P."/>
            <person name="Tyagi A.K."/>
            <person name="Gaikwad K."/>
            <person name="Singh A."/>
            <person name="Dalal V."/>
            <person name="Srivastava S."/>
            <person name="Dixit A."/>
            <person name="Pal A.K."/>
            <person name="Ghazi I.A."/>
            <person name="Yadav M."/>
            <person name="Pandit A."/>
            <person name="Bhargava A."/>
            <person name="Sureshbabu K."/>
            <person name="Batra K."/>
            <person name="Sharma T.R."/>
            <person name="Mohapatra T."/>
            <person name="Singh N.K."/>
            <person name="Messing J."/>
            <person name="Nelson A.B."/>
            <person name="Fuks G."/>
            <person name="Kavchok S."/>
            <person name="Keizer G."/>
            <person name="Linton E."/>
            <person name="Llaca V."/>
            <person name="Song R."/>
            <person name="Tanyolac B."/>
            <person name="Young S."/>
            <person name="Ho-Il K."/>
            <person name="Hahn J.H."/>
            <person name="Sangsakoo G."/>
            <person name="Vanavichit A."/>
            <person name="de Mattos Luiz.A.T."/>
            <person name="Zimmer P.D."/>
            <person name="Malone G."/>
            <person name="Dellagostin O."/>
            <person name="de Oliveira A.C."/>
            <person name="Bevan M."/>
            <person name="Bancroft I."/>
            <person name="Minx P."/>
            <person name="Cordum H."/>
            <person name="Wilson R."/>
            <person name="Cheng Z."/>
            <person name="Jin W."/>
            <person name="Jiang J."/>
            <person name="Leong S.A."/>
            <person name="Iwama H."/>
            <person name="Gojobori T."/>
            <person name="Itoh T."/>
            <person name="Niimura Y."/>
            <person name="Fujii Y."/>
            <person name="Habara T."/>
            <person name="Sakai H."/>
            <person name="Sato Y."/>
            <person name="Wilson G."/>
            <person name="Kumar K."/>
            <person name="McCouch S."/>
            <person name="Juretic N."/>
            <person name="Hoen D."/>
            <person name="Wright S."/>
            <person name="Bruskiewich R."/>
            <person name="Bureau T."/>
            <person name="Miyao A."/>
            <person name="Hirochika H."/>
            <person name="Nishikawa T."/>
            <person name="Kadowaki K."/>
            <person name="Sugiura M."/>
            <person name="Burr B."/>
            <person name="Sasaki T."/>
        </authorList>
    </citation>
    <scope>NUCLEOTIDE SEQUENCE [LARGE SCALE GENOMIC DNA]</scope>
    <source>
        <strain evidence="3">cv. Nipponbare</strain>
    </source>
</reference>
<reference evidence="2 3" key="2">
    <citation type="journal article" date="2013" name="Plant Cell Physiol.">
        <title>Rice Annotation Project Database (RAP-DB): an integrative and interactive database for rice genomics.</title>
        <authorList>
            <person name="Sakai H."/>
            <person name="Lee S.S."/>
            <person name="Tanaka T."/>
            <person name="Numa H."/>
            <person name="Kim J."/>
            <person name="Kawahara Y."/>
            <person name="Wakimoto H."/>
            <person name="Yang C.C."/>
            <person name="Iwamoto M."/>
            <person name="Abe T."/>
            <person name="Yamada Y."/>
            <person name="Muto A."/>
            <person name="Inokuchi H."/>
            <person name="Ikemura T."/>
            <person name="Matsumoto T."/>
            <person name="Sasaki T."/>
            <person name="Itoh T."/>
        </authorList>
    </citation>
    <scope>NUCLEOTIDE SEQUENCE [LARGE SCALE GENOMIC DNA]</scope>
    <source>
        <strain evidence="3">cv. Nipponbare</strain>
    </source>
</reference>
<protein>
    <submittedName>
        <fullName evidence="2">Os03g0122067 protein</fullName>
    </submittedName>
</protein>